<gene>
    <name evidence="2" type="ORF">RRG08_013497</name>
</gene>
<reference evidence="2" key="1">
    <citation type="journal article" date="2023" name="G3 (Bethesda)">
        <title>A reference genome for the long-term kleptoplast-retaining sea slug Elysia crispata morphotype clarki.</title>
        <authorList>
            <person name="Eastman K.E."/>
            <person name="Pendleton A.L."/>
            <person name="Shaikh M.A."/>
            <person name="Suttiyut T."/>
            <person name="Ogas R."/>
            <person name="Tomko P."/>
            <person name="Gavelis G."/>
            <person name="Widhalm J.R."/>
            <person name="Wisecaver J.H."/>
        </authorList>
    </citation>
    <scope>NUCLEOTIDE SEQUENCE</scope>
    <source>
        <strain evidence="2">ECLA1</strain>
    </source>
</reference>
<feature type="compositionally biased region" description="Polar residues" evidence="1">
    <location>
        <begin position="9"/>
        <end position="22"/>
    </location>
</feature>
<evidence type="ECO:0000256" key="1">
    <source>
        <dbReference type="SAM" id="MobiDB-lite"/>
    </source>
</evidence>
<sequence>MAQAGSKPQPCSMSVQRSTVHASQQEKDMMLMCPQFTLEFHASAAGTSLVLLAVCREIARLECREVTDLRGREFW</sequence>
<feature type="region of interest" description="Disordered" evidence="1">
    <location>
        <begin position="1"/>
        <end position="22"/>
    </location>
</feature>
<name>A0AAE0Y105_9GAST</name>
<organism evidence="2 3">
    <name type="scientific">Elysia crispata</name>
    <name type="common">lettuce slug</name>
    <dbReference type="NCBI Taxonomy" id="231223"/>
    <lineage>
        <taxon>Eukaryota</taxon>
        <taxon>Metazoa</taxon>
        <taxon>Spiralia</taxon>
        <taxon>Lophotrochozoa</taxon>
        <taxon>Mollusca</taxon>
        <taxon>Gastropoda</taxon>
        <taxon>Heterobranchia</taxon>
        <taxon>Euthyneura</taxon>
        <taxon>Panpulmonata</taxon>
        <taxon>Sacoglossa</taxon>
        <taxon>Placobranchoidea</taxon>
        <taxon>Plakobranchidae</taxon>
        <taxon>Elysia</taxon>
    </lineage>
</organism>
<proteinExistence type="predicted"/>
<comment type="caution">
    <text evidence="2">The sequence shown here is derived from an EMBL/GenBank/DDBJ whole genome shotgun (WGS) entry which is preliminary data.</text>
</comment>
<dbReference type="AlphaFoldDB" id="A0AAE0Y105"/>
<evidence type="ECO:0000313" key="2">
    <source>
        <dbReference type="EMBL" id="KAK3728771.1"/>
    </source>
</evidence>
<dbReference type="EMBL" id="JAWDGP010007172">
    <property type="protein sequence ID" value="KAK3728771.1"/>
    <property type="molecule type" value="Genomic_DNA"/>
</dbReference>
<protein>
    <submittedName>
        <fullName evidence="2">Uncharacterized protein</fullName>
    </submittedName>
</protein>
<evidence type="ECO:0000313" key="3">
    <source>
        <dbReference type="Proteomes" id="UP001283361"/>
    </source>
</evidence>
<dbReference type="Proteomes" id="UP001283361">
    <property type="component" value="Unassembled WGS sequence"/>
</dbReference>
<accession>A0AAE0Y105</accession>
<keyword evidence="3" id="KW-1185">Reference proteome</keyword>